<dbReference type="AlphaFoldDB" id="A0AAE9XG13"/>
<dbReference type="GO" id="GO:0003677">
    <property type="term" value="F:DNA binding"/>
    <property type="evidence" value="ECO:0007669"/>
    <property type="project" value="InterPro"/>
</dbReference>
<dbReference type="PROSITE" id="PS50943">
    <property type="entry name" value="HTH_CROC1"/>
    <property type="match status" value="1"/>
</dbReference>
<dbReference type="SMART" id="SM00530">
    <property type="entry name" value="HTH_XRE"/>
    <property type="match status" value="1"/>
</dbReference>
<reference evidence="2" key="1">
    <citation type="submission" date="2023-01" db="EMBL/GenBank/DDBJ databases">
        <title>Phages are important unrecognized players in the ecology of the oral pathogen Porphyromonas gingivalis.</title>
        <authorList>
            <person name="Matrishin C.B."/>
            <person name="Kauffman K.M."/>
        </authorList>
    </citation>
    <scope>NUCLEOTIDE SEQUENCE</scope>
    <source>
        <strain evidence="2">ATCC 49417</strain>
    </source>
</reference>
<dbReference type="SUPFAM" id="SSF47413">
    <property type="entry name" value="lambda repressor-like DNA-binding domains"/>
    <property type="match status" value="1"/>
</dbReference>
<feature type="domain" description="HTH cro/C1-type" evidence="1">
    <location>
        <begin position="26"/>
        <end position="65"/>
    </location>
</feature>
<dbReference type="Proteomes" id="UP001179501">
    <property type="component" value="Chromosome"/>
</dbReference>
<dbReference type="Gene3D" id="1.10.260.40">
    <property type="entry name" value="lambda repressor-like DNA-binding domains"/>
    <property type="match status" value="1"/>
</dbReference>
<dbReference type="Pfam" id="PF01381">
    <property type="entry name" value="HTH_3"/>
    <property type="match status" value="1"/>
</dbReference>
<evidence type="ECO:0000313" key="2">
    <source>
        <dbReference type="EMBL" id="WCG04182.1"/>
    </source>
</evidence>
<proteinExistence type="predicted"/>
<protein>
    <submittedName>
        <fullName evidence="2">Helix-turn-helix domain-containing protein</fullName>
    </submittedName>
</protein>
<name>A0AAE9XG13_PORGN</name>
<gene>
    <name evidence="2" type="ORF">NY151_05550</name>
</gene>
<sequence length="115" mass="12881">MDLEKQVIKNIFEIVRSKGFKEQVIADAIELDKTAVSKIKSGKRALRISMLPAIATALEVSVVDLITYPSKFAEEICARTLEEQVSVTFHVPLSRRKELLAMIVPPTEEKATLKQ</sequence>
<organism evidence="2 3">
    <name type="scientific">Porphyromonas gingivalis</name>
    <name type="common">Bacteroides gingivalis</name>
    <dbReference type="NCBI Taxonomy" id="837"/>
    <lineage>
        <taxon>Bacteria</taxon>
        <taxon>Pseudomonadati</taxon>
        <taxon>Bacteroidota</taxon>
        <taxon>Bacteroidia</taxon>
        <taxon>Bacteroidales</taxon>
        <taxon>Porphyromonadaceae</taxon>
        <taxon>Porphyromonas</taxon>
    </lineage>
</organism>
<dbReference type="CDD" id="cd00093">
    <property type="entry name" value="HTH_XRE"/>
    <property type="match status" value="1"/>
</dbReference>
<dbReference type="RefSeq" id="WP_077082699.1">
    <property type="nucleotide sequence ID" value="NZ_CP116614.1"/>
</dbReference>
<evidence type="ECO:0000313" key="3">
    <source>
        <dbReference type="Proteomes" id="UP001179501"/>
    </source>
</evidence>
<dbReference type="InterPro" id="IPR010982">
    <property type="entry name" value="Lambda_DNA-bd_dom_sf"/>
</dbReference>
<dbReference type="EMBL" id="CP116614">
    <property type="protein sequence ID" value="WCG04182.1"/>
    <property type="molecule type" value="Genomic_DNA"/>
</dbReference>
<evidence type="ECO:0000259" key="1">
    <source>
        <dbReference type="PROSITE" id="PS50943"/>
    </source>
</evidence>
<dbReference type="InterPro" id="IPR001387">
    <property type="entry name" value="Cro/C1-type_HTH"/>
</dbReference>
<accession>A0AAE9XG13</accession>